<evidence type="ECO:0000256" key="1">
    <source>
        <dbReference type="SAM" id="MobiDB-lite"/>
    </source>
</evidence>
<sequence length="836" mass="95516">MAEEQDEQQQQQQNMLDATLVPINEQVKILVSNFRIALEKTQPDVIYKVCLDILKQYSFYNSLIAMADAPEIYMQQLWYTVAYDLTAKGHLFMIENQVFKVNADLLRNALQITPKDPDHPFTLPAPEKEIIKFINQLGCTKTIGTISALRGMVIGSNIDFAKLIWEEFKYQTESRKNDQISKRPLSFHHVIKLDSTLRNLKFVNKGTIDPVFGMPIPALMLNDNIKSSAEYSEYLSKSKGSAPIKSTGIFIGGEVCSESYNEGLDHLKKLKGLETLSEAAQFKLDMDEARKASRHDFFIQHPRGLGEGSRVTPEVPDELTLKSSNEGAGVTPEVLDEPSDHSSSSSCDSEFVVEDISSDEADITKKADKAKKAKTEKDTDEKADEEYVGNQGSEKPEAINVNSSLTLSYVEFTRQFLNDNLEVTINEVLKDPVEHEVQSMVDVPITQAKPAKQRPQLISKRLESQVNVGELENRVTRLVKKVHAMSSFNLPEEIDKSIKAHLKNVLPKDVPDFSKIKMEKIAKKSLPKSSSTYFDQTTLDIYNQKDKFVDEDDMDNQLKDPHVHKKRGRDDQDQNPPTNADKESKKKNRKDANALSSKKTKDRPTFSKKGTTPSKPSKHDKSVQADETVKVLDQEEAMDDLEPVVDEVLDWENLEGDRCPYDLSKPLPLQGPPGHLTIPVEFFFNNDLEYLMNGNKERKYDASVTKTKTVRYDLKFIEDMIPNLWSPTKVAYDKDAAFGISYWGTKRQLFYRSRNAATTRHEHLMRDDELYKFSDDTLQMVCNNLHDMLHNFKLDYNDAMPKIKWLEKDQERSNEMLKLIDNQLLETDYRLRMRAI</sequence>
<feature type="compositionally biased region" description="Basic and acidic residues" evidence="1">
    <location>
        <begin position="617"/>
        <end position="626"/>
    </location>
</feature>
<feature type="region of interest" description="Disordered" evidence="1">
    <location>
        <begin position="550"/>
        <end position="626"/>
    </location>
</feature>
<organism evidence="2 3">
    <name type="scientific">Tanacetum coccineum</name>
    <dbReference type="NCBI Taxonomy" id="301880"/>
    <lineage>
        <taxon>Eukaryota</taxon>
        <taxon>Viridiplantae</taxon>
        <taxon>Streptophyta</taxon>
        <taxon>Embryophyta</taxon>
        <taxon>Tracheophyta</taxon>
        <taxon>Spermatophyta</taxon>
        <taxon>Magnoliopsida</taxon>
        <taxon>eudicotyledons</taxon>
        <taxon>Gunneridae</taxon>
        <taxon>Pentapetalae</taxon>
        <taxon>asterids</taxon>
        <taxon>campanulids</taxon>
        <taxon>Asterales</taxon>
        <taxon>Asteraceae</taxon>
        <taxon>Asteroideae</taxon>
        <taxon>Anthemideae</taxon>
        <taxon>Anthemidinae</taxon>
        <taxon>Tanacetum</taxon>
    </lineage>
</organism>
<gene>
    <name evidence="2" type="ORF">Tco_0702253</name>
</gene>
<protein>
    <submittedName>
        <fullName evidence="2">Uncharacterized protein</fullName>
    </submittedName>
</protein>
<proteinExistence type="predicted"/>
<keyword evidence="3" id="KW-1185">Reference proteome</keyword>
<evidence type="ECO:0000313" key="2">
    <source>
        <dbReference type="EMBL" id="GJS69412.1"/>
    </source>
</evidence>
<dbReference type="Proteomes" id="UP001151760">
    <property type="component" value="Unassembled WGS sequence"/>
</dbReference>
<reference evidence="2" key="1">
    <citation type="journal article" date="2022" name="Int. J. Mol. Sci.">
        <title>Draft Genome of Tanacetum Coccineum: Genomic Comparison of Closely Related Tanacetum-Family Plants.</title>
        <authorList>
            <person name="Yamashiro T."/>
            <person name="Shiraishi A."/>
            <person name="Nakayama K."/>
            <person name="Satake H."/>
        </authorList>
    </citation>
    <scope>NUCLEOTIDE SEQUENCE</scope>
</reference>
<dbReference type="EMBL" id="BQNB010009860">
    <property type="protein sequence ID" value="GJS69412.1"/>
    <property type="molecule type" value="Genomic_DNA"/>
</dbReference>
<accession>A0ABQ4XWT2</accession>
<name>A0ABQ4XWT2_9ASTR</name>
<feature type="compositionally biased region" description="Acidic residues" evidence="1">
    <location>
        <begin position="351"/>
        <end position="361"/>
    </location>
</feature>
<evidence type="ECO:0000313" key="3">
    <source>
        <dbReference type="Proteomes" id="UP001151760"/>
    </source>
</evidence>
<reference evidence="2" key="2">
    <citation type="submission" date="2022-01" db="EMBL/GenBank/DDBJ databases">
        <authorList>
            <person name="Yamashiro T."/>
            <person name="Shiraishi A."/>
            <person name="Satake H."/>
            <person name="Nakayama K."/>
        </authorList>
    </citation>
    <scope>NUCLEOTIDE SEQUENCE</scope>
</reference>
<feature type="region of interest" description="Disordered" evidence="1">
    <location>
        <begin position="320"/>
        <end position="396"/>
    </location>
</feature>
<comment type="caution">
    <text evidence="2">The sequence shown here is derived from an EMBL/GenBank/DDBJ whole genome shotgun (WGS) entry which is preliminary data.</text>
</comment>